<feature type="compositionally biased region" description="Acidic residues" evidence="1">
    <location>
        <begin position="166"/>
        <end position="179"/>
    </location>
</feature>
<dbReference type="Gramene" id="PNW84564">
    <property type="protein sequence ID" value="PNW84564"/>
    <property type="gene ID" value="CHLRE_03g149150v5"/>
</dbReference>
<feature type="region of interest" description="Disordered" evidence="1">
    <location>
        <begin position="165"/>
        <end position="231"/>
    </location>
</feature>
<feature type="region of interest" description="Disordered" evidence="1">
    <location>
        <begin position="266"/>
        <end position="286"/>
    </location>
</feature>
<name>A0A2K3DVL4_CHLRE</name>
<dbReference type="KEGG" id="cre:CHLRE_03g149150v5"/>
<proteinExistence type="predicted"/>
<dbReference type="OrthoDB" id="548885at2759"/>
<dbReference type="ExpressionAtlas" id="A0A2K3DVL4">
    <property type="expression patterns" value="baseline"/>
</dbReference>
<evidence type="ECO:0000313" key="3">
    <source>
        <dbReference type="Proteomes" id="UP000006906"/>
    </source>
</evidence>
<dbReference type="GeneID" id="5721174"/>
<dbReference type="AlphaFoldDB" id="A0A2K3DVL4"/>
<dbReference type="PaxDb" id="3055-EDP01471"/>
<dbReference type="EMBL" id="CM008964">
    <property type="protein sequence ID" value="PNW84564.1"/>
    <property type="molecule type" value="Genomic_DNA"/>
</dbReference>
<evidence type="ECO:0000313" key="2">
    <source>
        <dbReference type="EMBL" id="PNW84564.1"/>
    </source>
</evidence>
<keyword evidence="3" id="KW-1185">Reference proteome</keyword>
<feature type="compositionally biased region" description="Low complexity" evidence="1">
    <location>
        <begin position="200"/>
        <end position="216"/>
    </location>
</feature>
<gene>
    <name evidence="2" type="ORF">CHLRE_03g149150v5</name>
</gene>
<evidence type="ECO:0000256" key="1">
    <source>
        <dbReference type="SAM" id="MobiDB-lite"/>
    </source>
</evidence>
<organism evidence="2 3">
    <name type="scientific">Chlamydomonas reinhardtii</name>
    <name type="common">Chlamydomonas smithii</name>
    <dbReference type="NCBI Taxonomy" id="3055"/>
    <lineage>
        <taxon>Eukaryota</taxon>
        <taxon>Viridiplantae</taxon>
        <taxon>Chlorophyta</taxon>
        <taxon>core chlorophytes</taxon>
        <taxon>Chlorophyceae</taxon>
        <taxon>CS clade</taxon>
        <taxon>Chlamydomonadales</taxon>
        <taxon>Chlamydomonadaceae</taxon>
        <taxon>Chlamydomonas</taxon>
    </lineage>
</organism>
<feature type="compositionally biased region" description="Pro residues" evidence="1">
    <location>
        <begin position="45"/>
        <end position="55"/>
    </location>
</feature>
<dbReference type="RefSeq" id="XP_042925614.1">
    <property type="nucleotide sequence ID" value="XM_043060485.1"/>
</dbReference>
<accession>A0A2K3DVL4</accession>
<dbReference type="InParanoid" id="A0A2K3DVL4"/>
<feature type="compositionally biased region" description="Low complexity" evidence="1">
    <location>
        <begin position="72"/>
        <end position="89"/>
    </location>
</feature>
<feature type="compositionally biased region" description="Low complexity" evidence="1">
    <location>
        <begin position="35"/>
        <end position="44"/>
    </location>
</feature>
<dbReference type="Proteomes" id="UP000006906">
    <property type="component" value="Chromosome 3"/>
</dbReference>
<reference evidence="2 3" key="1">
    <citation type="journal article" date="2007" name="Science">
        <title>The Chlamydomonas genome reveals the evolution of key animal and plant functions.</title>
        <authorList>
            <person name="Merchant S.S."/>
            <person name="Prochnik S.E."/>
            <person name="Vallon O."/>
            <person name="Harris E.H."/>
            <person name="Karpowicz S.J."/>
            <person name="Witman G.B."/>
            <person name="Terry A."/>
            <person name="Salamov A."/>
            <person name="Fritz-Laylin L.K."/>
            <person name="Marechal-Drouard L."/>
            <person name="Marshall W.F."/>
            <person name="Qu L.H."/>
            <person name="Nelson D.R."/>
            <person name="Sanderfoot A.A."/>
            <person name="Spalding M.H."/>
            <person name="Kapitonov V.V."/>
            <person name="Ren Q."/>
            <person name="Ferris P."/>
            <person name="Lindquist E."/>
            <person name="Shapiro H."/>
            <person name="Lucas S.M."/>
            <person name="Grimwood J."/>
            <person name="Schmutz J."/>
            <person name="Cardol P."/>
            <person name="Cerutti H."/>
            <person name="Chanfreau G."/>
            <person name="Chen C.L."/>
            <person name="Cognat V."/>
            <person name="Croft M.T."/>
            <person name="Dent R."/>
            <person name="Dutcher S."/>
            <person name="Fernandez E."/>
            <person name="Fukuzawa H."/>
            <person name="Gonzalez-Ballester D."/>
            <person name="Gonzalez-Halphen D."/>
            <person name="Hallmann A."/>
            <person name="Hanikenne M."/>
            <person name="Hippler M."/>
            <person name="Inwood W."/>
            <person name="Jabbari K."/>
            <person name="Kalanon M."/>
            <person name="Kuras R."/>
            <person name="Lefebvre P.A."/>
            <person name="Lemaire S.D."/>
            <person name="Lobanov A.V."/>
            <person name="Lohr M."/>
            <person name="Manuell A."/>
            <person name="Meier I."/>
            <person name="Mets L."/>
            <person name="Mittag M."/>
            <person name="Mittelmeier T."/>
            <person name="Moroney J.V."/>
            <person name="Moseley J."/>
            <person name="Napoli C."/>
            <person name="Nedelcu A.M."/>
            <person name="Niyogi K."/>
            <person name="Novoselov S.V."/>
            <person name="Paulsen I.T."/>
            <person name="Pazour G."/>
            <person name="Purton S."/>
            <person name="Ral J.P."/>
            <person name="Riano-Pachon D.M."/>
            <person name="Riekhof W."/>
            <person name="Rymarquis L."/>
            <person name="Schroda M."/>
            <person name="Stern D."/>
            <person name="Umen J."/>
            <person name="Willows R."/>
            <person name="Wilson N."/>
            <person name="Zimmer S.L."/>
            <person name="Allmer J."/>
            <person name="Balk J."/>
            <person name="Bisova K."/>
            <person name="Chen C.J."/>
            <person name="Elias M."/>
            <person name="Gendler K."/>
            <person name="Hauser C."/>
            <person name="Lamb M.R."/>
            <person name="Ledford H."/>
            <person name="Long J.C."/>
            <person name="Minagawa J."/>
            <person name="Page M.D."/>
            <person name="Pan J."/>
            <person name="Pootakham W."/>
            <person name="Roje S."/>
            <person name="Rose A."/>
            <person name="Stahlberg E."/>
            <person name="Terauchi A.M."/>
            <person name="Yang P."/>
            <person name="Ball S."/>
            <person name="Bowler C."/>
            <person name="Dieckmann C.L."/>
            <person name="Gladyshev V.N."/>
            <person name="Green P."/>
            <person name="Jorgensen R."/>
            <person name="Mayfield S."/>
            <person name="Mueller-Roeber B."/>
            <person name="Rajamani S."/>
            <person name="Sayre R.T."/>
            <person name="Brokstein P."/>
            <person name="Dubchak I."/>
            <person name="Goodstein D."/>
            <person name="Hornick L."/>
            <person name="Huang Y.W."/>
            <person name="Jhaveri J."/>
            <person name="Luo Y."/>
            <person name="Martinez D."/>
            <person name="Ngau W.C."/>
            <person name="Otillar B."/>
            <person name="Poliakov A."/>
            <person name="Porter A."/>
            <person name="Szajkowski L."/>
            <person name="Werner G."/>
            <person name="Zhou K."/>
            <person name="Grigoriev I.V."/>
            <person name="Rokhsar D.S."/>
            <person name="Grossman A.R."/>
        </authorList>
    </citation>
    <scope>NUCLEOTIDE SEQUENCE [LARGE SCALE GENOMIC DNA]</scope>
    <source>
        <strain evidence="3">CC-503</strain>
    </source>
</reference>
<protein>
    <submittedName>
        <fullName evidence="2">Uncharacterized protein</fullName>
    </submittedName>
</protein>
<feature type="region of interest" description="Disordered" evidence="1">
    <location>
        <begin position="1"/>
        <end position="141"/>
    </location>
</feature>
<sequence>MNRPFRLSLRKPASSNRGVNLPDRQPSAPPPPVASAPAPATQQPPATPRPAPPSPLDRVLSKAANKARLSHPAAEAAKAPPTPAASGPAKQQPIRQTSSQQGKQAQQQKQLRKPQANAATTSGKAAAAKSKGAARGADGLLDDELFAGITEKERDDVWESLKLEVEGDEADLWDEDDEGVSGPSLARRRAAPASARDDGSSSSSSSSSSRLDAADSTPVASSSGFKGFGRPPAARGAAAAAAASASTSGAAAAAPAAASTNIGSNAASAATSSNGKTGPRGLVPAVPASASASGRMRVFLFNAEEAKTRALLEETGLASRVEVVGDLRASDAILAAKLAKNGKHVNLTQAEKTAANAGIPFVVVGRNLSADNLRTALTALLEPGSEAAKAVAARAAAARTPTAAELQAARVDMMRGLRGLAAGGGPQQQ</sequence>
<feature type="compositionally biased region" description="Low complexity" evidence="1">
    <location>
        <begin position="100"/>
        <end position="137"/>
    </location>
</feature>